<keyword evidence="7" id="KW-0560">Oxidoreductase</keyword>
<dbReference type="InterPro" id="IPR036188">
    <property type="entry name" value="FAD/NAD-bd_sf"/>
</dbReference>
<evidence type="ECO:0000256" key="1">
    <source>
        <dbReference type="ARBA" id="ARBA00001974"/>
    </source>
</evidence>
<evidence type="ECO:0000259" key="6">
    <source>
        <dbReference type="PROSITE" id="PS00624"/>
    </source>
</evidence>
<dbReference type="Pfam" id="PF05199">
    <property type="entry name" value="GMC_oxred_C"/>
    <property type="match status" value="1"/>
</dbReference>
<protein>
    <submittedName>
        <fullName evidence="7">Choline dehydrogenase</fullName>
        <ecNumber evidence="7">1.1.99.1</ecNumber>
    </submittedName>
</protein>
<dbReference type="EMBL" id="WTUX01000003">
    <property type="protein sequence ID" value="MZR11668.1"/>
    <property type="molecule type" value="Genomic_DNA"/>
</dbReference>
<evidence type="ECO:0000313" key="7">
    <source>
        <dbReference type="EMBL" id="MZR11668.1"/>
    </source>
</evidence>
<dbReference type="InterPro" id="IPR012132">
    <property type="entry name" value="GMC_OxRdtase"/>
</dbReference>
<name>A0A845LZZ6_9RHOB</name>
<accession>A0A845LZZ6</accession>
<dbReference type="NCBIfam" id="NF002550">
    <property type="entry name" value="PRK02106.1"/>
    <property type="match status" value="1"/>
</dbReference>
<dbReference type="Gene3D" id="3.30.560.10">
    <property type="entry name" value="Glucose Oxidase, domain 3"/>
    <property type="match status" value="1"/>
</dbReference>
<organism evidence="7 8">
    <name type="scientific">Maritimibacter harenae</name>
    <dbReference type="NCBI Taxonomy" id="2606218"/>
    <lineage>
        <taxon>Bacteria</taxon>
        <taxon>Pseudomonadati</taxon>
        <taxon>Pseudomonadota</taxon>
        <taxon>Alphaproteobacteria</taxon>
        <taxon>Rhodobacterales</taxon>
        <taxon>Roseobacteraceae</taxon>
        <taxon>Maritimibacter</taxon>
    </lineage>
</organism>
<comment type="caution">
    <text evidence="7">The sequence shown here is derived from an EMBL/GenBank/DDBJ whole genome shotgun (WGS) entry which is preliminary data.</text>
</comment>
<feature type="binding site" evidence="5">
    <location>
        <position position="84"/>
    </location>
    <ligand>
        <name>FAD</name>
        <dbReference type="ChEBI" id="CHEBI:57692"/>
    </ligand>
</feature>
<dbReference type="RefSeq" id="WP_161349796.1">
    <property type="nucleotide sequence ID" value="NZ_WTUX01000003.1"/>
</dbReference>
<keyword evidence="8" id="KW-1185">Reference proteome</keyword>
<keyword evidence="3" id="KW-0285">Flavoprotein</keyword>
<dbReference type="Pfam" id="PF00732">
    <property type="entry name" value="GMC_oxred_N"/>
    <property type="match status" value="1"/>
</dbReference>
<dbReference type="InterPro" id="IPR000172">
    <property type="entry name" value="GMC_OxRdtase_N"/>
</dbReference>
<dbReference type="EC" id="1.1.99.1" evidence="7"/>
<dbReference type="SUPFAM" id="SSF51905">
    <property type="entry name" value="FAD/NAD(P)-binding domain"/>
    <property type="match status" value="1"/>
</dbReference>
<dbReference type="PROSITE" id="PS00624">
    <property type="entry name" value="GMC_OXRED_2"/>
    <property type="match status" value="1"/>
</dbReference>
<dbReference type="SUPFAM" id="SSF54373">
    <property type="entry name" value="FAD-linked reductases, C-terminal domain"/>
    <property type="match status" value="1"/>
</dbReference>
<evidence type="ECO:0000256" key="5">
    <source>
        <dbReference type="PIRSR" id="PIRSR000137-2"/>
    </source>
</evidence>
<dbReference type="GO" id="GO:0050660">
    <property type="term" value="F:flavin adenine dinucleotide binding"/>
    <property type="evidence" value="ECO:0007669"/>
    <property type="project" value="InterPro"/>
</dbReference>
<dbReference type="PANTHER" id="PTHR11552">
    <property type="entry name" value="GLUCOSE-METHANOL-CHOLINE GMC OXIDOREDUCTASE"/>
    <property type="match status" value="1"/>
</dbReference>
<evidence type="ECO:0000256" key="3">
    <source>
        <dbReference type="ARBA" id="ARBA00022630"/>
    </source>
</evidence>
<evidence type="ECO:0000256" key="2">
    <source>
        <dbReference type="ARBA" id="ARBA00010790"/>
    </source>
</evidence>
<proteinExistence type="inferred from homology"/>
<sequence>MEDTFDYIVVGAGSAGCVLANRLTEDPDVSVLLLEAGGWDNSPYIKIPLAWGRIFSRRYFDWGYDTEPEPELNGRSIECTRGKVIGGSSSTNGMAYGRGHPKDYDDWAEAGLPGWSFADVLPYFRKSETWEDGPNHLRGGEGPLITRRNGLTDPLVEGWMEAGKGLQFPFNEDYNGERQEGFAIPQWTIKNGLRCSTSVAYLKPAMKRPNLKVVTRALAERVLFEGTRAIGVRYDRRGSVTEARARREVILAGGAINSPHLLALSGIGDPAELKAIGIDPVADVPGVGKNLHDHMTIGLEYDRKETGPFLKSLRFDRFVRMVGEALIKGTGMATSLPMGTKAFVRSEVSGESCDLTILFRAAPLAPQQYLAKPQKDGFGYRVLLMKPESRGRVQTVSPDPKTAPKIFQNFLTSERDWKALRSGFRLVRRLTEHPAVAPFVERETLPGTEVQTDVEIDAHIRAHASTAHHPVGTCKMAPADDPDGVVDGELRVRGTQALRVVDASIMPEIVSGPPNAVVVMIAEKAADMIRTAQAKEQ</sequence>
<comment type="cofactor">
    <cofactor evidence="1 5">
        <name>FAD</name>
        <dbReference type="ChEBI" id="CHEBI:57692"/>
    </cofactor>
</comment>
<dbReference type="InterPro" id="IPR007867">
    <property type="entry name" value="GMC_OxRtase_C"/>
</dbReference>
<dbReference type="Proteomes" id="UP000467322">
    <property type="component" value="Unassembled WGS sequence"/>
</dbReference>
<feature type="domain" description="Glucose-methanol-choline oxidoreductase N-terminal" evidence="6">
    <location>
        <begin position="254"/>
        <end position="268"/>
    </location>
</feature>
<reference evidence="7 8" key="1">
    <citation type="submission" date="2019-12" db="EMBL/GenBank/DDBJ databases">
        <title>Maritimibacter sp. nov. sp. isolated from sea sand.</title>
        <authorList>
            <person name="Kim J."/>
            <person name="Jeong S.E."/>
            <person name="Jung H.S."/>
            <person name="Jeon C.O."/>
        </authorList>
    </citation>
    <scope>NUCLEOTIDE SEQUENCE [LARGE SCALE GENOMIC DNA]</scope>
    <source>
        <strain evidence="7 8">DP07</strain>
    </source>
</reference>
<keyword evidence="4 5" id="KW-0274">FAD</keyword>
<evidence type="ECO:0000256" key="4">
    <source>
        <dbReference type="ARBA" id="ARBA00022827"/>
    </source>
</evidence>
<dbReference type="Gene3D" id="3.50.50.60">
    <property type="entry name" value="FAD/NAD(P)-binding domain"/>
    <property type="match status" value="1"/>
</dbReference>
<dbReference type="GO" id="GO:0008812">
    <property type="term" value="F:choline dehydrogenase activity"/>
    <property type="evidence" value="ECO:0007669"/>
    <property type="project" value="UniProtKB-EC"/>
</dbReference>
<dbReference type="PIRSF" id="PIRSF000137">
    <property type="entry name" value="Alcohol_oxidase"/>
    <property type="match status" value="1"/>
</dbReference>
<dbReference type="AlphaFoldDB" id="A0A845LZZ6"/>
<gene>
    <name evidence="7" type="ORF">GQE99_01345</name>
</gene>
<dbReference type="PANTHER" id="PTHR11552:SF147">
    <property type="entry name" value="CHOLINE DEHYDROGENASE, MITOCHONDRIAL"/>
    <property type="match status" value="1"/>
</dbReference>
<evidence type="ECO:0000313" key="8">
    <source>
        <dbReference type="Proteomes" id="UP000467322"/>
    </source>
</evidence>
<comment type="similarity">
    <text evidence="2">Belongs to the GMC oxidoreductase family.</text>
</comment>